<protein>
    <submittedName>
        <fullName evidence="2">Uncharacterized protein</fullName>
    </submittedName>
</protein>
<name>A0A0N5A508_PARTI</name>
<organism evidence="1 2">
    <name type="scientific">Parastrongyloides trichosuri</name>
    <name type="common">Possum-specific nematode worm</name>
    <dbReference type="NCBI Taxonomy" id="131310"/>
    <lineage>
        <taxon>Eukaryota</taxon>
        <taxon>Metazoa</taxon>
        <taxon>Ecdysozoa</taxon>
        <taxon>Nematoda</taxon>
        <taxon>Chromadorea</taxon>
        <taxon>Rhabditida</taxon>
        <taxon>Tylenchina</taxon>
        <taxon>Panagrolaimomorpha</taxon>
        <taxon>Strongyloidoidea</taxon>
        <taxon>Strongyloididae</taxon>
        <taxon>Parastrongyloides</taxon>
    </lineage>
</organism>
<dbReference type="STRING" id="131310.A0A0N5A508"/>
<evidence type="ECO:0000313" key="1">
    <source>
        <dbReference type="Proteomes" id="UP000038045"/>
    </source>
</evidence>
<reference evidence="2" key="1">
    <citation type="submission" date="2017-02" db="UniProtKB">
        <authorList>
            <consortium name="WormBaseParasite"/>
        </authorList>
    </citation>
    <scope>IDENTIFICATION</scope>
</reference>
<evidence type="ECO:0000313" key="2">
    <source>
        <dbReference type="WBParaSite" id="PTRK_0001679200.1"/>
    </source>
</evidence>
<dbReference type="Proteomes" id="UP000038045">
    <property type="component" value="Unplaced"/>
</dbReference>
<dbReference type="AlphaFoldDB" id="A0A0N5A508"/>
<keyword evidence="1" id="KW-1185">Reference proteome</keyword>
<accession>A0A0N5A508</accession>
<sequence>MDIETFNKITWKRFEKRDEYLRLMKNVETIMDNYRFNLAKIRVTTGYNTAIENQKNIENLELEPALYCSVNDDTIFSLISKEDIDKNQNKDDTESKSSNKYLYKPFGVFENIYVKNARKSIDQVIPILCDLASLRGELLALDEEYFAARDTLEFC</sequence>
<proteinExistence type="predicted"/>
<dbReference type="WBParaSite" id="PTRK_0001679200.1">
    <property type="protein sequence ID" value="PTRK_0001679200.1"/>
    <property type="gene ID" value="PTRK_0001679200"/>
</dbReference>